<keyword evidence="9" id="KW-0520">NAD</keyword>
<keyword evidence="9" id="KW-0808">Transferase</keyword>
<dbReference type="InterPro" id="IPR013761">
    <property type="entry name" value="SAM/pointed_sf"/>
</dbReference>
<keyword evidence="1 9" id="KW-0328">Glycosyltransferase</keyword>
<evidence type="ECO:0000256" key="8">
    <source>
        <dbReference type="PROSITE-ProRule" id="PRU00023"/>
    </source>
</evidence>
<keyword evidence="2" id="KW-0548">Nucleotidyltransferase</keyword>
<dbReference type="RefSeq" id="XP_025773592.1">
    <property type="nucleotide sequence ID" value="XM_025917807.1"/>
</dbReference>
<feature type="domain" description="SAM" evidence="12">
    <location>
        <begin position="624"/>
        <end position="683"/>
    </location>
</feature>
<evidence type="ECO:0000259" key="13">
    <source>
        <dbReference type="PROSITE" id="PS51059"/>
    </source>
</evidence>
<evidence type="ECO:0000256" key="6">
    <source>
        <dbReference type="ARBA" id="ARBA00025297"/>
    </source>
</evidence>
<feature type="repeat" description="ANK" evidence="8">
    <location>
        <begin position="320"/>
        <end position="355"/>
    </location>
</feature>
<evidence type="ECO:0000313" key="14">
    <source>
        <dbReference type="Proteomes" id="UP000515131"/>
    </source>
</evidence>
<comment type="function">
    <text evidence="6">Plays a central role during spermatogenesis by repressing transposable elements and preventing their mobilization, which is essential for the germline integrity. Acts via the piRNA metabolic process, which mediates the repression of transposable elements during meiosis by forming complexes composed of piRNAs and Piwi proteins and governs the methylation and subsequent repression of transposons. Its association with pi-bodies suggests a participation in the primary piRNAs metabolic process. Required prior to the pachytene stage to facilitate the production of multiple types of piRNAs, including those associated with repeats involved in the regulation of retrotransposons. May act by mediating protein-protein interactions during germ cell maturation.</text>
</comment>
<dbReference type="Gene3D" id="3.90.228.10">
    <property type="match status" value="1"/>
</dbReference>
<dbReference type="Gene3D" id="1.25.40.20">
    <property type="entry name" value="Ankyrin repeat-containing domain"/>
    <property type="match status" value="4"/>
</dbReference>
<evidence type="ECO:0000256" key="3">
    <source>
        <dbReference type="ARBA" id="ARBA00022737"/>
    </source>
</evidence>
<dbReference type="PANTHER" id="PTHR24171">
    <property type="entry name" value="ANKYRIN REPEAT DOMAIN-CONTAINING PROTEIN 39-RELATED"/>
    <property type="match status" value="1"/>
</dbReference>
<feature type="repeat" description="ANK" evidence="8">
    <location>
        <begin position="482"/>
        <end position="514"/>
    </location>
</feature>
<dbReference type="GeneID" id="112854339"/>
<feature type="repeat" description="ANK" evidence="8">
    <location>
        <begin position="200"/>
        <end position="232"/>
    </location>
</feature>
<dbReference type="EC" id="2.4.2.-" evidence="9"/>
<reference evidence="15" key="1">
    <citation type="submission" date="2025-08" db="UniProtKB">
        <authorList>
            <consortium name="RefSeq"/>
        </authorList>
    </citation>
    <scope>IDENTIFICATION</scope>
    <source>
        <tissue evidence="15">Blood</tissue>
    </source>
</reference>
<dbReference type="Gene3D" id="1.10.150.50">
    <property type="entry name" value="Transcription Factor, Ets-1"/>
    <property type="match status" value="1"/>
</dbReference>
<dbReference type="PROSITE" id="PS50105">
    <property type="entry name" value="SAM_DOMAIN"/>
    <property type="match status" value="1"/>
</dbReference>
<feature type="repeat" description="ANK" evidence="8">
    <location>
        <begin position="356"/>
        <end position="388"/>
    </location>
</feature>
<feature type="repeat" description="ANK" evidence="8">
    <location>
        <begin position="47"/>
        <end position="79"/>
    </location>
</feature>
<dbReference type="SUPFAM" id="SSF47769">
    <property type="entry name" value="SAM/Pointed domain"/>
    <property type="match status" value="1"/>
</dbReference>
<feature type="repeat" description="ANK" evidence="8">
    <location>
        <begin position="233"/>
        <end position="265"/>
    </location>
</feature>
<dbReference type="InterPro" id="IPR002110">
    <property type="entry name" value="Ankyrin_rpt"/>
</dbReference>
<dbReference type="InterPro" id="IPR036770">
    <property type="entry name" value="Ankyrin_rpt-contain_sf"/>
</dbReference>
<dbReference type="FunFam" id="1.25.40.20:FF:000220">
    <property type="entry name" value="Poly [ADP-ribose] polymerase"/>
    <property type="match status" value="1"/>
</dbReference>
<sequence length="913" mass="100273">MLNKLWLAKFLLRDLQLASWVFPCFGRKDVVEYLLQNGANVQARDDGGLIPLHNACSFGHAEVVGLLLRHGADPNARDNWNYTPLHEAAIKGKIDVCIVLLQHGAEPTIRNTDGRTALDLADPSAKAVLTGEYKKDELLESARSGNEEKMMALLTPLNVNCHASDGRKSTPLHLAAGYNRVKIVQLLLQHGADVHAKDKGDLVPLHNACSYGHYEVTELLVKHGACVNAMDLWQFTPLHEAASKNRVEVCSLLLSYGADPTLLNCHNKSAIDLAPTPQLKERLAYEFKGHSLLQAAREADVTRIKKHLSLEMVNFKHPQTHETALHCAAASPYPKRKQICELLLRKGANINEKTKEFLTPLHVASEKAHNDVVEVVVKHEAKVNALDNLGQTSLHRAAHCGHLQTCRLLLSYGCDPNIISLQGFTALQMGNENVQQLLQEGIPLGNSEADRQLLEAAKAGDVETVKKLCTVQSVNCRDIEGRQSTPLHFAAGYNRVSVVEYLLQHGADVHAKDKGQVPRIAVASFPLSDLSRKADDVSALLTAAMPPSALPSCYKPQVLNGVRSPGATGDALSSGPSSPSSLSAASSLDNLSGSFSELSSVVSSSGTEGASSLEKKEVPAVDFSITQFVRNLGLEHLMDIFEREQITLDVLVEMGHKELKEIGINAYGHRHKLIKGVERLLSGQQGLNPYLTLNTSGSGTILIDLSPDDKEFQSVEEEMQSTVREHRDGGHAGGIFNRYNILKIQKVCNKKLWERYTHRRKEVSEENHNHANERMLFHGSPFVNAIIHKGFDERHAYIGGMFGAGIYFAENSSKSNQYVYGIGGGTGCPVHKDRSCYICHRQLLFCRVTLGKSFLQFSAMKMAHSPPGHHSVTGRPSVNGLALAEYVIYRGEQAYPEYLITYQIVRPEGMVDG</sequence>
<dbReference type="Pfam" id="PF00023">
    <property type="entry name" value="Ank"/>
    <property type="match status" value="1"/>
</dbReference>
<feature type="region of interest" description="Disordered" evidence="10">
    <location>
        <begin position="565"/>
        <end position="585"/>
    </location>
</feature>
<dbReference type="GO" id="GO:0016779">
    <property type="term" value="F:nucleotidyltransferase activity"/>
    <property type="evidence" value="ECO:0007669"/>
    <property type="project" value="UniProtKB-KW"/>
</dbReference>
<dbReference type="SMART" id="SM00454">
    <property type="entry name" value="SAM"/>
    <property type="match status" value="1"/>
</dbReference>
<dbReference type="PRINTS" id="PR01415">
    <property type="entry name" value="ANKYRIN"/>
</dbReference>
<feature type="repeat" description="ANK" evidence="8">
    <location>
        <begin position="167"/>
        <end position="199"/>
    </location>
</feature>
<evidence type="ECO:0000256" key="11">
    <source>
        <dbReference type="SAM" id="SignalP"/>
    </source>
</evidence>
<dbReference type="CTD" id="80351"/>
<feature type="compositionally biased region" description="Low complexity" evidence="10">
    <location>
        <begin position="569"/>
        <end position="585"/>
    </location>
</feature>
<keyword evidence="3" id="KW-0677">Repeat</keyword>
<evidence type="ECO:0000256" key="1">
    <source>
        <dbReference type="ARBA" id="ARBA00022676"/>
    </source>
</evidence>
<dbReference type="FunFam" id="1.25.40.20:FF:000009">
    <property type="entry name" value="Poly [ADP-ribose] polymerase"/>
    <property type="match status" value="1"/>
</dbReference>
<evidence type="ECO:0000256" key="10">
    <source>
        <dbReference type="SAM" id="MobiDB-lite"/>
    </source>
</evidence>
<evidence type="ECO:0000313" key="15">
    <source>
        <dbReference type="RefSeq" id="XP_025773592.1"/>
    </source>
</evidence>
<evidence type="ECO:0000256" key="2">
    <source>
        <dbReference type="ARBA" id="ARBA00022695"/>
    </source>
</evidence>
<evidence type="ECO:0000256" key="9">
    <source>
        <dbReference type="RuleBase" id="RU362114"/>
    </source>
</evidence>
<dbReference type="InterPro" id="IPR012317">
    <property type="entry name" value="Poly(ADP-ribose)pol_cat_dom"/>
</dbReference>
<organism evidence="14 15">
    <name type="scientific">Puma concolor</name>
    <name type="common">Mountain lion</name>
    <name type="synonym">Felis concolor</name>
    <dbReference type="NCBI Taxonomy" id="9696"/>
    <lineage>
        <taxon>Eukaryota</taxon>
        <taxon>Metazoa</taxon>
        <taxon>Chordata</taxon>
        <taxon>Craniata</taxon>
        <taxon>Vertebrata</taxon>
        <taxon>Euteleostomi</taxon>
        <taxon>Mammalia</taxon>
        <taxon>Eutheria</taxon>
        <taxon>Laurasiatheria</taxon>
        <taxon>Carnivora</taxon>
        <taxon>Feliformia</taxon>
        <taxon>Felidae</taxon>
        <taxon>Felinae</taxon>
        <taxon>Puma</taxon>
    </lineage>
</organism>
<dbReference type="FunFam" id="3.90.228.10:FF:000001">
    <property type="entry name" value="Poly [ADP-ribose] polymerase tankyrase-2"/>
    <property type="match status" value="1"/>
</dbReference>
<evidence type="ECO:0000256" key="7">
    <source>
        <dbReference type="ARBA" id="ARBA00033987"/>
    </source>
</evidence>
<keyword evidence="14" id="KW-1185">Reference proteome</keyword>
<dbReference type="InterPro" id="IPR001660">
    <property type="entry name" value="SAM"/>
</dbReference>
<feature type="domain" description="PARP catalytic" evidence="13">
    <location>
        <begin position="706"/>
        <end position="911"/>
    </location>
</feature>
<proteinExistence type="inferred from homology"/>
<feature type="chain" id="PRO_5027932799" description="Poly [ADP-ribose] polymerase" evidence="11">
    <location>
        <begin position="27"/>
        <end position="913"/>
    </location>
</feature>
<feature type="repeat" description="ANK" evidence="8">
    <location>
        <begin position="80"/>
        <end position="112"/>
    </location>
</feature>
<dbReference type="AlphaFoldDB" id="A0A6P6HD20"/>
<feature type="repeat" description="ANK" evidence="8">
    <location>
        <begin position="389"/>
        <end position="421"/>
    </location>
</feature>
<dbReference type="SUPFAM" id="SSF56399">
    <property type="entry name" value="ADP-ribosylation"/>
    <property type="match status" value="1"/>
</dbReference>
<dbReference type="Gene3D" id="6.20.320.10">
    <property type="match status" value="1"/>
</dbReference>
<dbReference type="SMART" id="SM00248">
    <property type="entry name" value="ANK"/>
    <property type="match status" value="10"/>
</dbReference>
<feature type="signal peptide" evidence="11">
    <location>
        <begin position="1"/>
        <end position="26"/>
    </location>
</feature>
<comment type="similarity">
    <text evidence="5">Belongs to the ARTD/PARP family.</text>
</comment>
<dbReference type="CDD" id="cd09524">
    <property type="entry name" value="SAM_tankyrase1_2"/>
    <property type="match status" value="1"/>
</dbReference>
<dbReference type="PROSITE" id="PS50088">
    <property type="entry name" value="ANK_REPEAT"/>
    <property type="match status" value="9"/>
</dbReference>
<dbReference type="PANTHER" id="PTHR24171:SF11">
    <property type="entry name" value="26S PROTEASOME NON-ATPASE REGULATORY SUBUNIT 10"/>
    <property type="match status" value="1"/>
</dbReference>
<evidence type="ECO:0000256" key="4">
    <source>
        <dbReference type="ARBA" id="ARBA00023043"/>
    </source>
</evidence>
<evidence type="ECO:0000259" key="12">
    <source>
        <dbReference type="PROSITE" id="PS50105"/>
    </source>
</evidence>
<accession>A0A6P6HD20</accession>
<dbReference type="FunFam" id="1.10.150.50:FF:000012">
    <property type="entry name" value="Poly [ADP-ribose] polymerase"/>
    <property type="match status" value="1"/>
</dbReference>
<dbReference type="PROSITE" id="PS51059">
    <property type="entry name" value="PARP_CATALYTIC"/>
    <property type="match status" value="1"/>
</dbReference>
<evidence type="ECO:0000256" key="5">
    <source>
        <dbReference type="ARBA" id="ARBA00024347"/>
    </source>
</evidence>
<dbReference type="KEGG" id="pcoo:112854339"/>
<comment type="catalytic activity">
    <reaction evidence="7">
        <text>NAD(+) + (ADP-D-ribosyl)n-acceptor = nicotinamide + (ADP-D-ribosyl)n+1-acceptor + H(+).</text>
        <dbReference type="EC" id="2.4.2.30"/>
    </reaction>
</comment>
<protein>
    <recommendedName>
        <fullName evidence="9">Poly [ADP-ribose] polymerase</fullName>
        <shortName evidence="9">PARP</shortName>
        <ecNumber evidence="9">2.4.2.-</ecNumber>
    </recommendedName>
</protein>
<name>A0A6P6HD20_PUMCO</name>
<dbReference type="CDD" id="cd01438">
    <property type="entry name" value="tankyrase_like"/>
    <property type="match status" value="1"/>
</dbReference>
<dbReference type="Pfam" id="PF00644">
    <property type="entry name" value="PARP"/>
    <property type="match status" value="1"/>
</dbReference>
<dbReference type="Pfam" id="PF12796">
    <property type="entry name" value="Ank_2"/>
    <property type="match status" value="4"/>
</dbReference>
<dbReference type="Pfam" id="PF07647">
    <property type="entry name" value="SAM_2"/>
    <property type="match status" value="1"/>
</dbReference>
<keyword evidence="4 8" id="KW-0040">ANK repeat</keyword>
<dbReference type="GO" id="GO:0003950">
    <property type="term" value="F:NAD+ poly-ADP-ribosyltransferase activity"/>
    <property type="evidence" value="ECO:0007669"/>
    <property type="project" value="UniProtKB-UniRule"/>
</dbReference>
<gene>
    <name evidence="15" type="primary">TNKS2</name>
</gene>
<dbReference type="FunFam" id="1.25.40.20:FF:000024">
    <property type="entry name" value="Poly [ADP-ribose] polymerase"/>
    <property type="match status" value="1"/>
</dbReference>
<dbReference type="PROSITE" id="PS50297">
    <property type="entry name" value="ANK_REP_REGION"/>
    <property type="match status" value="8"/>
</dbReference>
<dbReference type="SUPFAM" id="SSF48403">
    <property type="entry name" value="Ankyrin repeat"/>
    <property type="match status" value="2"/>
</dbReference>
<dbReference type="Proteomes" id="UP000515131">
    <property type="component" value="Unplaced"/>
</dbReference>
<keyword evidence="11" id="KW-0732">Signal</keyword>